<dbReference type="AlphaFoldDB" id="A0A516H331"/>
<feature type="binding site" evidence="9">
    <location>
        <begin position="116"/>
        <end position="122"/>
    </location>
    <ligand>
        <name>ATP</name>
        <dbReference type="ChEBI" id="CHEBI:30616"/>
    </ligand>
</feature>
<feature type="domain" description="Mur ligase C-terminal" evidence="11">
    <location>
        <begin position="316"/>
        <end position="429"/>
    </location>
</feature>
<dbReference type="NCBIfam" id="TIGR01087">
    <property type="entry name" value="murD"/>
    <property type="match status" value="1"/>
</dbReference>
<reference evidence="13 14" key="1">
    <citation type="submission" date="2019-07" db="EMBL/GenBank/DDBJ databases">
        <title>Genome sequencing for Ferrovibrio sp. K5.</title>
        <authorList>
            <person name="Park S.-J."/>
        </authorList>
    </citation>
    <scope>NUCLEOTIDE SEQUENCE [LARGE SCALE GENOMIC DNA]</scope>
    <source>
        <strain evidence="13 14">K5</strain>
    </source>
</reference>
<dbReference type="EMBL" id="CP041636">
    <property type="protein sequence ID" value="QDO98183.1"/>
    <property type="molecule type" value="Genomic_DNA"/>
</dbReference>
<evidence type="ECO:0000256" key="3">
    <source>
        <dbReference type="ARBA" id="ARBA00022490"/>
    </source>
</evidence>
<evidence type="ECO:0000259" key="12">
    <source>
        <dbReference type="Pfam" id="PF08245"/>
    </source>
</evidence>
<evidence type="ECO:0000313" key="13">
    <source>
        <dbReference type="EMBL" id="QDO98183.1"/>
    </source>
</evidence>
<evidence type="ECO:0000259" key="11">
    <source>
        <dbReference type="Pfam" id="PF02875"/>
    </source>
</evidence>
<evidence type="ECO:0000256" key="4">
    <source>
        <dbReference type="ARBA" id="ARBA00022598"/>
    </source>
</evidence>
<dbReference type="GO" id="GO:0008764">
    <property type="term" value="F:UDP-N-acetylmuramoylalanine-D-glutamate ligase activity"/>
    <property type="evidence" value="ECO:0007669"/>
    <property type="project" value="UniProtKB-UniRule"/>
</dbReference>
<evidence type="ECO:0000256" key="10">
    <source>
        <dbReference type="RuleBase" id="RU003664"/>
    </source>
</evidence>
<dbReference type="SUPFAM" id="SSF53244">
    <property type="entry name" value="MurD-like peptide ligases, peptide-binding domain"/>
    <property type="match status" value="1"/>
</dbReference>
<gene>
    <name evidence="9" type="primary">murD</name>
    <name evidence="13" type="ORF">FNB15_13295</name>
</gene>
<keyword evidence="9 10" id="KW-0573">Peptidoglycan synthesis</keyword>
<protein>
    <recommendedName>
        <fullName evidence="9 10">UDP-N-acetylmuramoylalanine--D-glutamate ligase</fullName>
        <ecNumber evidence="9 10">6.3.2.9</ecNumber>
    </recommendedName>
    <alternativeName>
        <fullName evidence="9">D-glutamic acid-adding enzyme</fullName>
    </alternativeName>
    <alternativeName>
        <fullName evidence="9">UDP-N-acetylmuramoyl-L-alanyl-D-glutamate synthetase</fullName>
    </alternativeName>
</protein>
<dbReference type="Gene3D" id="3.40.1190.10">
    <property type="entry name" value="Mur-like, catalytic domain"/>
    <property type="match status" value="1"/>
</dbReference>
<dbReference type="PANTHER" id="PTHR43692:SF1">
    <property type="entry name" value="UDP-N-ACETYLMURAMOYLALANINE--D-GLUTAMATE LIGASE"/>
    <property type="match status" value="1"/>
</dbReference>
<evidence type="ECO:0000313" key="14">
    <source>
        <dbReference type="Proteomes" id="UP000317496"/>
    </source>
</evidence>
<comment type="pathway">
    <text evidence="2 9 10">Cell wall biogenesis; peptidoglycan biosynthesis.</text>
</comment>
<dbReference type="Proteomes" id="UP000317496">
    <property type="component" value="Chromosome"/>
</dbReference>
<organism evidence="13 14">
    <name type="scientific">Ferrovibrio terrae</name>
    <dbReference type="NCBI Taxonomy" id="2594003"/>
    <lineage>
        <taxon>Bacteria</taxon>
        <taxon>Pseudomonadati</taxon>
        <taxon>Pseudomonadota</taxon>
        <taxon>Alphaproteobacteria</taxon>
        <taxon>Rhodospirillales</taxon>
        <taxon>Rhodospirillaceae</taxon>
        <taxon>Ferrovibrio</taxon>
    </lineage>
</organism>
<evidence type="ECO:0000256" key="7">
    <source>
        <dbReference type="ARBA" id="ARBA00022840"/>
    </source>
</evidence>
<keyword evidence="6 9" id="KW-0547">Nucleotide-binding</keyword>
<dbReference type="InterPro" id="IPR036615">
    <property type="entry name" value="Mur_ligase_C_dom_sf"/>
</dbReference>
<keyword evidence="5 9" id="KW-0132">Cell division</keyword>
<evidence type="ECO:0000256" key="9">
    <source>
        <dbReference type="HAMAP-Rule" id="MF_00639"/>
    </source>
</evidence>
<dbReference type="InterPro" id="IPR005762">
    <property type="entry name" value="MurD"/>
</dbReference>
<dbReference type="EC" id="6.3.2.9" evidence="9 10"/>
<dbReference type="PROSITE" id="PS01011">
    <property type="entry name" value="FOLYLPOLYGLU_SYNT_1"/>
    <property type="match status" value="1"/>
</dbReference>
<dbReference type="GO" id="GO:0004326">
    <property type="term" value="F:tetrahydrofolylpolyglutamate synthase activity"/>
    <property type="evidence" value="ECO:0007669"/>
    <property type="project" value="InterPro"/>
</dbReference>
<dbReference type="InterPro" id="IPR036565">
    <property type="entry name" value="Mur-like_cat_sf"/>
</dbReference>
<dbReference type="GO" id="GO:0008360">
    <property type="term" value="P:regulation of cell shape"/>
    <property type="evidence" value="ECO:0007669"/>
    <property type="project" value="UniProtKB-KW"/>
</dbReference>
<dbReference type="InterPro" id="IPR013221">
    <property type="entry name" value="Mur_ligase_cen"/>
</dbReference>
<dbReference type="InterPro" id="IPR004101">
    <property type="entry name" value="Mur_ligase_C"/>
</dbReference>
<dbReference type="GO" id="GO:0009252">
    <property type="term" value="P:peptidoglycan biosynthetic process"/>
    <property type="evidence" value="ECO:0007669"/>
    <property type="project" value="UniProtKB-UniRule"/>
</dbReference>
<dbReference type="OrthoDB" id="9809796at2"/>
<keyword evidence="7 9" id="KW-0067">ATP-binding</keyword>
<comment type="subcellular location">
    <subcellularLocation>
        <location evidence="1 9 10">Cytoplasm</location>
    </subcellularLocation>
</comment>
<dbReference type="GO" id="GO:0071555">
    <property type="term" value="P:cell wall organization"/>
    <property type="evidence" value="ECO:0007669"/>
    <property type="project" value="UniProtKB-KW"/>
</dbReference>
<comment type="similarity">
    <text evidence="9">Belongs to the MurCDEF family.</text>
</comment>
<evidence type="ECO:0000256" key="6">
    <source>
        <dbReference type="ARBA" id="ARBA00022741"/>
    </source>
</evidence>
<dbReference type="GO" id="GO:0005737">
    <property type="term" value="C:cytoplasm"/>
    <property type="evidence" value="ECO:0007669"/>
    <property type="project" value="UniProtKB-SubCell"/>
</dbReference>
<dbReference type="SUPFAM" id="SSF51984">
    <property type="entry name" value="MurCD N-terminal domain"/>
    <property type="match status" value="1"/>
</dbReference>
<evidence type="ECO:0000256" key="5">
    <source>
        <dbReference type="ARBA" id="ARBA00022618"/>
    </source>
</evidence>
<evidence type="ECO:0000256" key="1">
    <source>
        <dbReference type="ARBA" id="ARBA00004496"/>
    </source>
</evidence>
<evidence type="ECO:0000256" key="2">
    <source>
        <dbReference type="ARBA" id="ARBA00004752"/>
    </source>
</evidence>
<comment type="catalytic activity">
    <reaction evidence="9 10">
        <text>UDP-N-acetyl-alpha-D-muramoyl-L-alanine + D-glutamate + ATP = UDP-N-acetyl-alpha-D-muramoyl-L-alanyl-D-glutamate + ADP + phosphate + H(+)</text>
        <dbReference type="Rhea" id="RHEA:16429"/>
        <dbReference type="ChEBI" id="CHEBI:15378"/>
        <dbReference type="ChEBI" id="CHEBI:29986"/>
        <dbReference type="ChEBI" id="CHEBI:30616"/>
        <dbReference type="ChEBI" id="CHEBI:43474"/>
        <dbReference type="ChEBI" id="CHEBI:83898"/>
        <dbReference type="ChEBI" id="CHEBI:83900"/>
        <dbReference type="ChEBI" id="CHEBI:456216"/>
        <dbReference type="EC" id="6.3.2.9"/>
    </reaction>
</comment>
<proteinExistence type="inferred from homology"/>
<keyword evidence="4 9" id="KW-0436">Ligase</keyword>
<keyword evidence="9 10" id="KW-0961">Cell wall biogenesis/degradation</keyword>
<evidence type="ECO:0000256" key="8">
    <source>
        <dbReference type="ARBA" id="ARBA00023306"/>
    </source>
</evidence>
<sequence length="461" mass="48164">MIALTHTRGQTWAVFGLARSGLATARALLAGGAEVRLWDDTESSRAAAAVAGFQPMQLHEGALVGCAGLALAPGVPLTHPVPNQVVANAQRAGVPIVGDIELLLRELKPAVYGITGTNGKSTTTALLSHVLRGAGRLIAMGGNIGQAVLELPRFESAKDGTYVIEMSSFQIDLTPSWQARIALLLNITPDHLDRHGSMDNYAAIKARIFAGQSAGDTAVIGVDDDYCRAIHAALVKDNTGRTITPISIREILPRGVSALDGQLYENGKAVFALDFPALPGSHNGQNIAAAFAAARAAGLDAETIRAGITSFPGLKHRLQRVGSIDGISCINDSKATNADSAEKALAAFENVYWIAGGKAKDGGIASLKALFPRVRRASLIGEAAGDFAATLGNVPHALCGTLDKALDDALAAARKDRIKDAVVLLSPACASYDQFKSFEHRGDEFIRLVQERGASEQGAAA</sequence>
<keyword evidence="8 9" id="KW-0131">Cell cycle</keyword>
<dbReference type="Gene3D" id="3.90.190.20">
    <property type="entry name" value="Mur ligase, C-terminal domain"/>
    <property type="match status" value="1"/>
</dbReference>
<keyword evidence="3 9" id="KW-0963">Cytoplasm</keyword>
<dbReference type="GO" id="GO:0005524">
    <property type="term" value="F:ATP binding"/>
    <property type="evidence" value="ECO:0007669"/>
    <property type="project" value="UniProtKB-UniRule"/>
</dbReference>
<dbReference type="PANTHER" id="PTHR43692">
    <property type="entry name" value="UDP-N-ACETYLMURAMOYLALANINE--D-GLUTAMATE LIGASE"/>
    <property type="match status" value="1"/>
</dbReference>
<accession>A0A516H331</accession>
<dbReference type="Pfam" id="PF08245">
    <property type="entry name" value="Mur_ligase_M"/>
    <property type="match status" value="1"/>
</dbReference>
<dbReference type="SUPFAM" id="SSF53623">
    <property type="entry name" value="MurD-like peptide ligases, catalytic domain"/>
    <property type="match status" value="1"/>
</dbReference>
<name>A0A516H331_9PROT</name>
<dbReference type="RefSeq" id="WP_144069164.1">
    <property type="nucleotide sequence ID" value="NZ_CP041636.1"/>
</dbReference>
<comment type="function">
    <text evidence="9 10">Cell wall formation. Catalyzes the addition of glutamate to the nucleotide precursor UDP-N-acetylmuramoyl-L-alanine (UMA).</text>
</comment>
<dbReference type="UniPathway" id="UPA00219"/>
<dbReference type="InterPro" id="IPR018109">
    <property type="entry name" value="Folylpolyglutamate_synth_CS"/>
</dbReference>
<keyword evidence="14" id="KW-1185">Reference proteome</keyword>
<dbReference type="HAMAP" id="MF_00639">
    <property type="entry name" value="MurD"/>
    <property type="match status" value="1"/>
</dbReference>
<dbReference type="Pfam" id="PF02875">
    <property type="entry name" value="Mur_ligase_C"/>
    <property type="match status" value="1"/>
</dbReference>
<dbReference type="GO" id="GO:0051301">
    <property type="term" value="P:cell division"/>
    <property type="evidence" value="ECO:0007669"/>
    <property type="project" value="UniProtKB-KW"/>
</dbReference>
<keyword evidence="9 10" id="KW-0133">Cell shape</keyword>
<dbReference type="KEGG" id="fer:FNB15_13295"/>
<dbReference type="Gene3D" id="3.40.50.720">
    <property type="entry name" value="NAD(P)-binding Rossmann-like Domain"/>
    <property type="match status" value="1"/>
</dbReference>
<feature type="domain" description="Mur ligase central" evidence="12">
    <location>
        <begin position="114"/>
        <end position="294"/>
    </location>
</feature>